<organism evidence="1 2">
    <name type="scientific">Sulfitobacter undariae</name>
    <dbReference type="NCBI Taxonomy" id="1563671"/>
    <lineage>
        <taxon>Bacteria</taxon>
        <taxon>Pseudomonadati</taxon>
        <taxon>Pseudomonadota</taxon>
        <taxon>Alphaproteobacteria</taxon>
        <taxon>Rhodobacterales</taxon>
        <taxon>Roseobacteraceae</taxon>
        <taxon>Sulfitobacter</taxon>
    </lineage>
</organism>
<dbReference type="EMBL" id="JACIEI010000033">
    <property type="protein sequence ID" value="MBB3996147.1"/>
    <property type="molecule type" value="Genomic_DNA"/>
</dbReference>
<dbReference type="Pfam" id="PF14022">
    <property type="entry name" value="DUF4238"/>
    <property type="match status" value="1"/>
</dbReference>
<protein>
    <recommendedName>
        <fullName evidence="3">SEC-C motif-containing protein</fullName>
    </recommendedName>
</protein>
<comment type="caution">
    <text evidence="1">The sequence shown here is derived from an EMBL/GenBank/DDBJ whole genome shotgun (WGS) entry which is preliminary data.</text>
</comment>
<keyword evidence="2" id="KW-1185">Reference proteome</keyword>
<reference evidence="1 2" key="1">
    <citation type="submission" date="2020-08" db="EMBL/GenBank/DDBJ databases">
        <title>Genomic Encyclopedia of Type Strains, Phase IV (KMG-IV): sequencing the most valuable type-strain genomes for metagenomic binning, comparative biology and taxonomic classification.</title>
        <authorList>
            <person name="Goeker M."/>
        </authorList>
    </citation>
    <scope>NUCLEOTIDE SEQUENCE [LARGE SCALE GENOMIC DNA]</scope>
    <source>
        <strain evidence="1 2">DSM 102234</strain>
    </source>
</reference>
<dbReference type="Proteomes" id="UP000530268">
    <property type="component" value="Unassembled WGS sequence"/>
</dbReference>
<gene>
    <name evidence="1" type="ORF">GGR95_003815</name>
</gene>
<evidence type="ECO:0000313" key="2">
    <source>
        <dbReference type="Proteomes" id="UP000530268"/>
    </source>
</evidence>
<proteinExistence type="predicted"/>
<dbReference type="Gene3D" id="3.10.450.50">
    <property type="match status" value="1"/>
</dbReference>
<evidence type="ECO:0008006" key="3">
    <source>
        <dbReference type="Google" id="ProtNLM"/>
    </source>
</evidence>
<dbReference type="RefSeq" id="WP_184568373.1">
    <property type="nucleotide sequence ID" value="NZ_JACIEI010000033.1"/>
</dbReference>
<evidence type="ECO:0000313" key="1">
    <source>
        <dbReference type="EMBL" id="MBB3996147.1"/>
    </source>
</evidence>
<dbReference type="InterPro" id="IPR025332">
    <property type="entry name" value="DUF4238"/>
</dbReference>
<name>A0A7W6EBF5_9RHOB</name>
<sequence length="811" mass="93936">MTKTRDNHYVPQWHQKSFFGEKGNKLSYLDLNPDQKRLPDGRIITMKNLRIWPTSRCFYQTDLYSTFFGTFINDEIERKLFGQIDDAGARAIRAFCGDDVSHWHRHFQDFFEYLDAQKIRTPKGLDWIRARYPSLAQNDLMMEMQGVRNMNCTLWTEGSREIVSAADSSVKFILTDHPVTVFNHAYPPNHKACAYPNDPAIALKGSQTLFPMSGEHCLILSNLEYAESPNDVDPTEKRTFPKNFRNSMARTDAFIKERKLTDEEVTKINFILKARARRYIAAGHRDWLYPEKSVDCSWKDLRDVLTPPKDQLWHFGGEMFARYEDGTVHYQDKFGRTEKPFEHLQKKHKKPAPEPNDYCRCGSGEKFKKCCKHLRPELRPSWTELSIRERNILLFRGITNVLKLNEEQDWAQVRRNITSDQISTIYKIFASLWPLETNLQSLLPKPDGRARAVFTGIVDPRLADEFLLGSTLFFGEIIVQNPMVHPRVVQPDFSPIENPEQYRQELIKSVVLLVKLIPFIESGAINFIPDPCIFDQHLREQMFSLSQQRNEGERHNIDDDPRSKWAQMDDMRRLIRTMPKSFRRSNIKNAIPDINDAGIDRLLDHITKENEDDPLAILKDLDAKPGKDDGQLLMLNMSPNLEMTLYLAQLTGAFVITDSLFRWRELQKSQRRDLGIVVPKASALIKLFEQTEHRFVLDIPQVADLASRGSFRKFRDFIQELYEFAMSESGADKAVSLEGKFCQASDAATANIARKGLLSFAGKIRCLLPHGGIYHNHTHRMLLTAGQDLHTEFVPMAFYMMRDDIEVYTIE</sequence>
<accession>A0A7W6EBF5</accession>
<dbReference type="AlphaFoldDB" id="A0A7W6EBF5"/>